<dbReference type="GO" id="GO:0009279">
    <property type="term" value="C:cell outer membrane"/>
    <property type="evidence" value="ECO:0007669"/>
    <property type="project" value="UniProtKB-SubCell"/>
</dbReference>
<dbReference type="InterPro" id="IPR008969">
    <property type="entry name" value="CarboxyPept-like_regulatory"/>
</dbReference>
<name>A0A1M6HLP8_9FLAO</name>
<comment type="similarity">
    <text evidence="7">Belongs to the TonB-dependent receptor family.</text>
</comment>
<dbReference type="SUPFAM" id="SSF56935">
    <property type="entry name" value="Porins"/>
    <property type="match status" value="1"/>
</dbReference>
<dbReference type="NCBIfam" id="TIGR04057">
    <property type="entry name" value="SusC_RagA_signa"/>
    <property type="match status" value="1"/>
</dbReference>
<organism evidence="9 10">
    <name type="scientific">Pseudozobellia thermophila</name>
    <dbReference type="NCBI Taxonomy" id="192903"/>
    <lineage>
        <taxon>Bacteria</taxon>
        <taxon>Pseudomonadati</taxon>
        <taxon>Bacteroidota</taxon>
        <taxon>Flavobacteriia</taxon>
        <taxon>Flavobacteriales</taxon>
        <taxon>Flavobacteriaceae</taxon>
        <taxon>Pseudozobellia</taxon>
    </lineage>
</organism>
<evidence type="ECO:0000256" key="4">
    <source>
        <dbReference type="ARBA" id="ARBA00022692"/>
    </source>
</evidence>
<dbReference type="SUPFAM" id="SSF49464">
    <property type="entry name" value="Carboxypeptidase regulatory domain-like"/>
    <property type="match status" value="1"/>
</dbReference>
<protein>
    <submittedName>
        <fullName evidence="9">TonB-linked outer membrane protein, SusC/RagA family</fullName>
    </submittedName>
</protein>
<evidence type="ECO:0000256" key="6">
    <source>
        <dbReference type="ARBA" id="ARBA00023237"/>
    </source>
</evidence>
<dbReference type="InterPro" id="IPR039426">
    <property type="entry name" value="TonB-dep_rcpt-like"/>
</dbReference>
<evidence type="ECO:0000256" key="7">
    <source>
        <dbReference type="PROSITE-ProRule" id="PRU01360"/>
    </source>
</evidence>
<feature type="domain" description="TonB-dependent receptor plug" evidence="8">
    <location>
        <begin position="123"/>
        <end position="227"/>
    </location>
</feature>
<comment type="subcellular location">
    <subcellularLocation>
        <location evidence="1 7">Cell outer membrane</location>
        <topology evidence="1 7">Multi-pass membrane protein</topology>
    </subcellularLocation>
</comment>
<keyword evidence="4 7" id="KW-0812">Transmembrane</keyword>
<evidence type="ECO:0000256" key="5">
    <source>
        <dbReference type="ARBA" id="ARBA00023136"/>
    </source>
</evidence>
<sequence>MKKNSHEHFKRLLVFSSFLLVGYLGWGQQGPTITGTIIAADGMPIPGVNILEKGTANGVVSDFDGNYSITLRGNNKTLVFSYIGYKTVERSIGSTNLVNITLEEDSQNLDEVVVIGYAPVERKKVLGSISTVKAESIEQATPVQAFDAVQGKLAGVQILSNNGPGQGFDIRIRGVSTFGSGTSPLYVVDGQQLDNIDNIDPNDIASLEVLKDGATAAIYGSKAANGVVLITTKSGKSGGLTIELSQTTGFNTLVGDLPVVNTEERFLLEKKRSGDLESLPRLERDSLSLLRRNDYDLQDLLTRPGVRNQTNISVSGGNEKVTFFWNTGYLNEEGVVINSNYKRINTQLKLDAKVSNKLKLGTRVSLTHQDKSGLTEGGVFTHLVERLPYLPLYQPDGTFTPTIGGRKNPLAFANLQVRDDRDYRIQTFNYAQLQLFPNLTLKSTLGINWRFRKQDDFDTRLIANRYDTGSNQARVRQDMTYDIQQENFINYKKNWGDHDLGAFAGMQIQKYFIENTDFRSRILNNEYVQTLNNASPGSITGDNNQNERHNLFSLFAGFNYDFLDKYLIGGTIRRDGSSRFGDENEYGIFPSATLGWRISNENFLKGSTFLNNLLVRGSWGVVGNERIGNYLFTGALEPGYAYDGISGIAATRLGNPELSWEETESVNLGVDMSFFKNRLEINLDFWEKNTTGLLATTPLPEESGFTGIVRNVGAVDNKGIDFNISGTIIDSKNFTWSSNFNIGFLENEVTKLDGGTEFYPQGRYLVREGEPIGNIFGYKNLGVYQYNESNAYSDDGARLTPNFDSGGNFTNYTLNGSEYNGNVNRLTVGGRTPEGGDIIWEDVDGDFNITADDRQIIGNGLATTYGGFSHDIRYKSLSLNFLFDFSLNHDIYSRWDEDRNDLAAGAESPGPERVYGAWFEPGDETIYPRLDRVPQNRLKPNSFFVSDGSFIKWRYVRFNYKFDKQVIDKIPGVKGASLNLAVNNLLTWTNYNGYNPELGNRGSALTPNMDQLRYPNDREIIMGVKLQF</sequence>
<dbReference type="Pfam" id="PF13715">
    <property type="entry name" value="CarbopepD_reg_2"/>
    <property type="match status" value="1"/>
</dbReference>
<keyword evidence="6 7" id="KW-0998">Cell outer membrane</keyword>
<dbReference type="InterPro" id="IPR037066">
    <property type="entry name" value="Plug_dom_sf"/>
</dbReference>
<evidence type="ECO:0000256" key="1">
    <source>
        <dbReference type="ARBA" id="ARBA00004571"/>
    </source>
</evidence>
<dbReference type="Gene3D" id="2.60.40.1120">
    <property type="entry name" value="Carboxypeptidase-like, regulatory domain"/>
    <property type="match status" value="1"/>
</dbReference>
<dbReference type="InterPro" id="IPR023997">
    <property type="entry name" value="TonB-dep_OMP_SusC/RagA_CS"/>
</dbReference>
<dbReference type="AlphaFoldDB" id="A0A1M6HLP8"/>
<accession>A0A1M6HLP8</accession>
<evidence type="ECO:0000259" key="8">
    <source>
        <dbReference type="Pfam" id="PF07715"/>
    </source>
</evidence>
<dbReference type="PROSITE" id="PS52016">
    <property type="entry name" value="TONB_DEPENDENT_REC_3"/>
    <property type="match status" value="1"/>
</dbReference>
<dbReference type="Gene3D" id="2.170.130.10">
    <property type="entry name" value="TonB-dependent receptor, plug domain"/>
    <property type="match status" value="1"/>
</dbReference>
<dbReference type="Proteomes" id="UP000184543">
    <property type="component" value="Unassembled WGS sequence"/>
</dbReference>
<keyword evidence="5 7" id="KW-0472">Membrane</keyword>
<reference evidence="10" key="1">
    <citation type="submission" date="2016-11" db="EMBL/GenBank/DDBJ databases">
        <authorList>
            <person name="Varghese N."/>
            <person name="Submissions S."/>
        </authorList>
    </citation>
    <scope>NUCLEOTIDE SEQUENCE [LARGE SCALE GENOMIC DNA]</scope>
    <source>
        <strain evidence="10">DSM 19858</strain>
    </source>
</reference>
<dbReference type="InterPro" id="IPR036942">
    <property type="entry name" value="Beta-barrel_TonB_sf"/>
</dbReference>
<dbReference type="STRING" id="192903.SAMN04488513_10398"/>
<dbReference type="InterPro" id="IPR012910">
    <property type="entry name" value="Plug_dom"/>
</dbReference>
<dbReference type="NCBIfam" id="TIGR04056">
    <property type="entry name" value="OMP_RagA_SusC"/>
    <property type="match status" value="1"/>
</dbReference>
<proteinExistence type="inferred from homology"/>
<dbReference type="EMBL" id="FQYU01000003">
    <property type="protein sequence ID" value="SHJ23107.1"/>
    <property type="molecule type" value="Genomic_DNA"/>
</dbReference>
<keyword evidence="3 7" id="KW-1134">Transmembrane beta strand</keyword>
<dbReference type="Pfam" id="PF07715">
    <property type="entry name" value="Plug"/>
    <property type="match status" value="1"/>
</dbReference>
<dbReference type="InterPro" id="IPR023996">
    <property type="entry name" value="TonB-dep_OMP_SusC/RagA"/>
</dbReference>
<dbReference type="RefSeq" id="WP_094766680.1">
    <property type="nucleotide sequence ID" value="NZ_FQYU01000003.1"/>
</dbReference>
<dbReference type="OrthoDB" id="9768177at2"/>
<dbReference type="Gene3D" id="2.40.170.20">
    <property type="entry name" value="TonB-dependent receptor, beta-barrel domain"/>
    <property type="match status" value="1"/>
</dbReference>
<evidence type="ECO:0000313" key="10">
    <source>
        <dbReference type="Proteomes" id="UP000184543"/>
    </source>
</evidence>
<keyword evidence="10" id="KW-1185">Reference proteome</keyword>
<evidence type="ECO:0000256" key="2">
    <source>
        <dbReference type="ARBA" id="ARBA00022448"/>
    </source>
</evidence>
<evidence type="ECO:0000313" key="9">
    <source>
        <dbReference type="EMBL" id="SHJ23107.1"/>
    </source>
</evidence>
<evidence type="ECO:0000256" key="3">
    <source>
        <dbReference type="ARBA" id="ARBA00022452"/>
    </source>
</evidence>
<gene>
    <name evidence="9" type="ORF">SAMN04488513_10398</name>
</gene>
<keyword evidence="2 7" id="KW-0813">Transport</keyword>